<dbReference type="CDD" id="cd04301">
    <property type="entry name" value="NAT_SF"/>
    <property type="match status" value="1"/>
</dbReference>
<dbReference type="PANTHER" id="PTHR10545:SF29">
    <property type="entry name" value="GH14572P-RELATED"/>
    <property type="match status" value="1"/>
</dbReference>
<keyword evidence="6" id="KW-1185">Reference proteome</keyword>
<dbReference type="PANTHER" id="PTHR10545">
    <property type="entry name" value="DIAMINE N-ACETYLTRANSFERASE"/>
    <property type="match status" value="1"/>
</dbReference>
<dbReference type="Gene3D" id="3.40.630.30">
    <property type="match status" value="1"/>
</dbReference>
<feature type="domain" description="N-acetyltransferase" evidence="4">
    <location>
        <begin position="4"/>
        <end position="162"/>
    </location>
</feature>
<dbReference type="FunFam" id="3.40.630.30:FF:000064">
    <property type="entry name" value="GNAT family acetyltransferase"/>
    <property type="match status" value="1"/>
</dbReference>
<dbReference type="AlphaFoldDB" id="A0A928VQ15"/>
<evidence type="ECO:0000313" key="5">
    <source>
        <dbReference type="EMBL" id="MBE9031703.1"/>
    </source>
</evidence>
<dbReference type="Proteomes" id="UP000625316">
    <property type="component" value="Unassembled WGS sequence"/>
</dbReference>
<organism evidence="5 6">
    <name type="scientific">Romeriopsis navalis LEGE 11480</name>
    <dbReference type="NCBI Taxonomy" id="2777977"/>
    <lineage>
        <taxon>Bacteria</taxon>
        <taxon>Bacillati</taxon>
        <taxon>Cyanobacteriota</taxon>
        <taxon>Cyanophyceae</taxon>
        <taxon>Leptolyngbyales</taxon>
        <taxon>Leptolyngbyaceae</taxon>
        <taxon>Romeriopsis</taxon>
        <taxon>Romeriopsis navalis</taxon>
    </lineage>
</organism>
<gene>
    <name evidence="5" type="ORF">IQ266_18380</name>
</gene>
<evidence type="ECO:0000256" key="2">
    <source>
        <dbReference type="ARBA" id="ARBA00022679"/>
    </source>
</evidence>
<dbReference type="Pfam" id="PF00583">
    <property type="entry name" value="Acetyltransf_1"/>
    <property type="match status" value="1"/>
</dbReference>
<accession>A0A928VQ15</accession>
<protein>
    <submittedName>
        <fullName evidence="5">GNAT family N-acetyltransferase</fullName>
    </submittedName>
</protein>
<dbReference type="SUPFAM" id="SSF55729">
    <property type="entry name" value="Acyl-CoA N-acyltransferases (Nat)"/>
    <property type="match status" value="1"/>
</dbReference>
<dbReference type="GO" id="GO:0008080">
    <property type="term" value="F:N-acetyltransferase activity"/>
    <property type="evidence" value="ECO:0007669"/>
    <property type="project" value="UniProtKB-ARBA"/>
</dbReference>
<evidence type="ECO:0000256" key="1">
    <source>
        <dbReference type="ARBA" id="ARBA00008694"/>
    </source>
</evidence>
<reference evidence="5" key="1">
    <citation type="submission" date="2020-10" db="EMBL/GenBank/DDBJ databases">
        <authorList>
            <person name="Castelo-Branco R."/>
            <person name="Eusebio N."/>
            <person name="Adriana R."/>
            <person name="Vieira A."/>
            <person name="Brugerolle De Fraissinette N."/>
            <person name="Rezende De Castro R."/>
            <person name="Schneider M.P."/>
            <person name="Vasconcelos V."/>
            <person name="Leao P.N."/>
        </authorList>
    </citation>
    <scope>NUCLEOTIDE SEQUENCE</scope>
    <source>
        <strain evidence="5">LEGE 11480</strain>
    </source>
</reference>
<name>A0A928VQ15_9CYAN</name>
<keyword evidence="2" id="KW-0808">Transferase</keyword>
<sequence length="167" mass="18504">MVDFQVRSAVRADVPSLFGLIQALADYENLSQQVIGSPEQLAQHLFDDQPYASVLVSVVLVDGVETVTGMALYFYNYSTFRTQPGLYLEDLFVLEAYRGQGMGKALLKSLAVIAVEKGCGRFEWSVLDWNAPSIAFYQHMGAEVLPDWRICRVAGEALTRLSQGSET</sequence>
<dbReference type="InterPro" id="IPR000182">
    <property type="entry name" value="GNAT_dom"/>
</dbReference>
<dbReference type="PROSITE" id="PS51186">
    <property type="entry name" value="GNAT"/>
    <property type="match status" value="1"/>
</dbReference>
<evidence type="ECO:0000256" key="3">
    <source>
        <dbReference type="ARBA" id="ARBA00023315"/>
    </source>
</evidence>
<comment type="caution">
    <text evidence="5">The sequence shown here is derived from an EMBL/GenBank/DDBJ whole genome shotgun (WGS) entry which is preliminary data.</text>
</comment>
<keyword evidence="3" id="KW-0012">Acyltransferase</keyword>
<comment type="similarity">
    <text evidence="1">Belongs to the acetyltransferase family.</text>
</comment>
<evidence type="ECO:0000313" key="6">
    <source>
        <dbReference type="Proteomes" id="UP000625316"/>
    </source>
</evidence>
<dbReference type="InterPro" id="IPR051016">
    <property type="entry name" value="Diverse_Substrate_AcTransf"/>
</dbReference>
<evidence type="ECO:0000259" key="4">
    <source>
        <dbReference type="PROSITE" id="PS51186"/>
    </source>
</evidence>
<dbReference type="RefSeq" id="WP_264326531.1">
    <property type="nucleotide sequence ID" value="NZ_JADEXQ010000073.1"/>
</dbReference>
<dbReference type="InterPro" id="IPR016181">
    <property type="entry name" value="Acyl_CoA_acyltransferase"/>
</dbReference>
<dbReference type="EMBL" id="JADEXQ010000073">
    <property type="protein sequence ID" value="MBE9031703.1"/>
    <property type="molecule type" value="Genomic_DNA"/>
</dbReference>
<proteinExistence type="inferred from homology"/>